<keyword evidence="2" id="KW-1185">Reference proteome</keyword>
<dbReference type="Proteomes" id="UP001266305">
    <property type="component" value="Unassembled WGS sequence"/>
</dbReference>
<organism evidence="1 2">
    <name type="scientific">Saguinus oedipus</name>
    <name type="common">Cotton-top tamarin</name>
    <name type="synonym">Oedipomidas oedipus</name>
    <dbReference type="NCBI Taxonomy" id="9490"/>
    <lineage>
        <taxon>Eukaryota</taxon>
        <taxon>Metazoa</taxon>
        <taxon>Chordata</taxon>
        <taxon>Craniata</taxon>
        <taxon>Vertebrata</taxon>
        <taxon>Euteleostomi</taxon>
        <taxon>Mammalia</taxon>
        <taxon>Eutheria</taxon>
        <taxon>Euarchontoglires</taxon>
        <taxon>Primates</taxon>
        <taxon>Haplorrhini</taxon>
        <taxon>Platyrrhini</taxon>
        <taxon>Cebidae</taxon>
        <taxon>Callitrichinae</taxon>
        <taxon>Saguinus</taxon>
    </lineage>
</organism>
<gene>
    <name evidence="1" type="ORF">P7K49_036334</name>
</gene>
<evidence type="ECO:0000313" key="1">
    <source>
        <dbReference type="EMBL" id="KAK2085034.1"/>
    </source>
</evidence>
<evidence type="ECO:0000313" key="2">
    <source>
        <dbReference type="Proteomes" id="UP001266305"/>
    </source>
</evidence>
<reference evidence="1 2" key="1">
    <citation type="submission" date="2023-05" db="EMBL/GenBank/DDBJ databases">
        <title>B98-5 Cell Line De Novo Hybrid Assembly: An Optical Mapping Approach.</title>
        <authorList>
            <person name="Kananen K."/>
            <person name="Auerbach J.A."/>
            <person name="Kautto E."/>
            <person name="Blachly J.S."/>
        </authorList>
    </citation>
    <scope>NUCLEOTIDE SEQUENCE [LARGE SCALE GENOMIC DNA]</scope>
    <source>
        <strain evidence="1">B95-8</strain>
        <tissue evidence="1">Cell line</tissue>
    </source>
</reference>
<comment type="caution">
    <text evidence="1">The sequence shown here is derived from an EMBL/GenBank/DDBJ whole genome shotgun (WGS) entry which is preliminary data.</text>
</comment>
<sequence>MSAMAWAHCPPASNSETVWAEAVWHARMDGGRPPPLYSPHSEAAAGAAPPVTVSNPGSCTVNSLSQRIHPGHCLPTELPVEPASASRGRSQQCSQAGIRKAQACFYCQKGHLLQLLGACAQGMPPPPSTGTEGRNPRGVSSRTDLLPPAICPFTLEKACAVPGVSHSLLLLTLMPTTQAAQSWFCPFLRGEN</sequence>
<dbReference type="EMBL" id="JASSZA010000021">
    <property type="protein sequence ID" value="KAK2085034.1"/>
    <property type="molecule type" value="Genomic_DNA"/>
</dbReference>
<name>A0ABQ9TJV4_SAGOE</name>
<protein>
    <submittedName>
        <fullName evidence="1">Uncharacterized protein</fullName>
    </submittedName>
</protein>
<proteinExistence type="predicted"/>
<accession>A0ABQ9TJV4</accession>